<evidence type="ECO:0000256" key="2">
    <source>
        <dbReference type="ARBA" id="ARBA00022980"/>
    </source>
</evidence>
<dbReference type="NCBIfam" id="TIGR01308">
    <property type="entry name" value="rpmD_bact"/>
    <property type="match status" value="1"/>
</dbReference>
<dbReference type="GO" id="GO:0006412">
    <property type="term" value="P:translation"/>
    <property type="evidence" value="ECO:0007669"/>
    <property type="project" value="InterPro"/>
</dbReference>
<keyword evidence="2" id="KW-0689">Ribosomal protein</keyword>
<dbReference type="EMBL" id="JANBOJ010000038">
    <property type="protein sequence ID" value="KAJ1724236.1"/>
    <property type="molecule type" value="Genomic_DNA"/>
</dbReference>
<gene>
    <name evidence="6" type="ORF">LPJ53_001511</name>
</gene>
<evidence type="ECO:0000313" key="7">
    <source>
        <dbReference type="Proteomes" id="UP001149813"/>
    </source>
</evidence>
<dbReference type="AlphaFoldDB" id="A0A9W7Y3C8"/>
<evidence type="ECO:0000256" key="1">
    <source>
        <dbReference type="ARBA" id="ARBA00007594"/>
    </source>
</evidence>
<dbReference type="CDD" id="cd01658">
    <property type="entry name" value="Ribosomal_L30"/>
    <property type="match status" value="1"/>
</dbReference>
<dbReference type="GO" id="GO:0003735">
    <property type="term" value="F:structural constituent of ribosome"/>
    <property type="evidence" value="ECO:0007669"/>
    <property type="project" value="InterPro"/>
</dbReference>
<proteinExistence type="inferred from homology"/>
<name>A0A9W7Y3C8_9FUNG</name>
<dbReference type="InterPro" id="IPR005996">
    <property type="entry name" value="Ribosomal_uL30_bac-type"/>
</dbReference>
<feature type="domain" description="Large ribosomal subunit protein uL30-like ferredoxin-like fold" evidence="5">
    <location>
        <begin position="42"/>
        <end position="91"/>
    </location>
</feature>
<dbReference type="InterPro" id="IPR016082">
    <property type="entry name" value="Ribosomal_uL30_ferredoxin-like"/>
</dbReference>
<dbReference type="OrthoDB" id="509901at2759"/>
<comment type="caution">
    <text evidence="6">The sequence shown here is derived from an EMBL/GenBank/DDBJ whole genome shotgun (WGS) entry which is preliminary data.</text>
</comment>
<evidence type="ECO:0000259" key="5">
    <source>
        <dbReference type="Pfam" id="PF00327"/>
    </source>
</evidence>
<keyword evidence="3" id="KW-0687">Ribonucleoprotein</keyword>
<evidence type="ECO:0000256" key="4">
    <source>
        <dbReference type="ARBA" id="ARBA00035281"/>
    </source>
</evidence>
<dbReference type="SUPFAM" id="SSF55129">
    <property type="entry name" value="Ribosomal protein L30p/L7e"/>
    <property type="match status" value="1"/>
</dbReference>
<protein>
    <recommendedName>
        <fullName evidence="4">Large ribosomal subunit protein uL30m</fullName>
    </recommendedName>
</protein>
<keyword evidence="7" id="KW-1185">Reference proteome</keyword>
<dbReference type="Gene3D" id="3.30.1390.20">
    <property type="entry name" value="Ribosomal protein L30, ferredoxin-like fold domain"/>
    <property type="match status" value="1"/>
</dbReference>
<evidence type="ECO:0000313" key="6">
    <source>
        <dbReference type="EMBL" id="KAJ1724236.1"/>
    </source>
</evidence>
<comment type="similarity">
    <text evidence="1">Belongs to the universal ribosomal protein uL30 family.</text>
</comment>
<sequence length="138" mass="14994">MFRCIAQRSAAAAASQTPLGVRLLSGSVQNTPAANAEGKFWKITLHRSTIGLPPQTRENARALGLKRRGHIVYRAINNEVAGQIVKLKEVVKVELVDKVEPLHVKAASGYEVIGRMNPQIAPGSTAAKPLLPLRKRKE</sequence>
<accession>A0A9W7Y3C8</accession>
<dbReference type="GO" id="GO:0015934">
    <property type="term" value="C:large ribosomal subunit"/>
    <property type="evidence" value="ECO:0007669"/>
    <property type="project" value="InterPro"/>
</dbReference>
<evidence type="ECO:0000256" key="3">
    <source>
        <dbReference type="ARBA" id="ARBA00023274"/>
    </source>
</evidence>
<organism evidence="6 7">
    <name type="scientific">Coemansia erecta</name>
    <dbReference type="NCBI Taxonomy" id="147472"/>
    <lineage>
        <taxon>Eukaryota</taxon>
        <taxon>Fungi</taxon>
        <taxon>Fungi incertae sedis</taxon>
        <taxon>Zoopagomycota</taxon>
        <taxon>Kickxellomycotina</taxon>
        <taxon>Kickxellomycetes</taxon>
        <taxon>Kickxellales</taxon>
        <taxon>Kickxellaceae</taxon>
        <taxon>Coemansia</taxon>
    </lineage>
</organism>
<dbReference type="Proteomes" id="UP001149813">
    <property type="component" value="Unassembled WGS sequence"/>
</dbReference>
<dbReference type="Pfam" id="PF00327">
    <property type="entry name" value="Ribosomal_L30"/>
    <property type="match status" value="1"/>
</dbReference>
<reference evidence="6" key="1">
    <citation type="submission" date="2022-07" db="EMBL/GenBank/DDBJ databases">
        <title>Phylogenomic reconstructions and comparative analyses of Kickxellomycotina fungi.</title>
        <authorList>
            <person name="Reynolds N.K."/>
            <person name="Stajich J.E."/>
            <person name="Barry K."/>
            <person name="Grigoriev I.V."/>
            <person name="Crous P."/>
            <person name="Smith M.E."/>
        </authorList>
    </citation>
    <scope>NUCLEOTIDE SEQUENCE</scope>
    <source>
        <strain evidence="6">NBRC 32514</strain>
    </source>
</reference>
<dbReference type="InterPro" id="IPR036919">
    <property type="entry name" value="Ribo_uL30_ferredoxin-like_sf"/>
</dbReference>